<dbReference type="Pfam" id="PF00059">
    <property type="entry name" value="Lectin_C"/>
    <property type="match status" value="1"/>
</dbReference>
<dbReference type="AlphaFoldDB" id="A0AAZ1XSU4"/>
<keyword evidence="4" id="KW-0812">Transmembrane</keyword>
<keyword evidence="4" id="KW-1133">Transmembrane helix</keyword>
<dbReference type="Ensembl" id="ENSOABT00000071784.1">
    <property type="protein sequence ID" value="ENSOABP00000070714.1"/>
    <property type="gene ID" value="ENSOABG00000035975.1"/>
</dbReference>
<dbReference type="PANTHER" id="PTHR45710">
    <property type="entry name" value="C-TYPE LECTIN DOMAIN-CONTAINING PROTEIN 180"/>
    <property type="match status" value="1"/>
</dbReference>
<evidence type="ECO:0000313" key="6">
    <source>
        <dbReference type="Ensembl" id="ENSOABP00000070714.1"/>
    </source>
</evidence>
<keyword evidence="7" id="KW-1185">Reference proteome</keyword>
<organism evidence="6 7">
    <name type="scientific">Oreochromis aureus</name>
    <name type="common">Israeli tilapia</name>
    <name type="synonym">Chromis aureus</name>
    <dbReference type="NCBI Taxonomy" id="47969"/>
    <lineage>
        <taxon>Eukaryota</taxon>
        <taxon>Metazoa</taxon>
        <taxon>Chordata</taxon>
        <taxon>Craniata</taxon>
        <taxon>Vertebrata</taxon>
        <taxon>Euteleostomi</taxon>
        <taxon>Actinopterygii</taxon>
        <taxon>Neopterygii</taxon>
        <taxon>Teleostei</taxon>
        <taxon>Neoteleostei</taxon>
        <taxon>Acanthomorphata</taxon>
        <taxon>Ovalentaria</taxon>
        <taxon>Cichlomorphae</taxon>
        <taxon>Cichliformes</taxon>
        <taxon>Cichlidae</taxon>
        <taxon>African cichlids</taxon>
        <taxon>Pseudocrenilabrinae</taxon>
        <taxon>Oreochromini</taxon>
        <taxon>Oreochromis</taxon>
    </lineage>
</organism>
<keyword evidence="4" id="KW-0472">Membrane</keyword>
<reference evidence="7" key="1">
    <citation type="submission" date="2020-03" db="EMBL/GenBank/DDBJ databases">
        <title>Evolution of repeat sequences and sex chromosomes of tilapia species revealed by chromosome-level genomes.</title>
        <authorList>
            <person name="Xu L."/>
            <person name="Tao W."/>
            <person name="Wang D."/>
            <person name="Zhou Q."/>
        </authorList>
    </citation>
    <scope>NUCLEOTIDE SEQUENCE [LARGE SCALE GENOMIC DNA]</scope>
    <source>
        <strain evidence="7">Israel</strain>
    </source>
</reference>
<feature type="coiled-coil region" evidence="2">
    <location>
        <begin position="86"/>
        <end position="120"/>
    </location>
</feature>
<proteinExistence type="predicted"/>
<evidence type="ECO:0000313" key="7">
    <source>
        <dbReference type="Proteomes" id="UP000472276"/>
    </source>
</evidence>
<dbReference type="InterPro" id="IPR050828">
    <property type="entry name" value="C-type_lectin/matrix_domain"/>
</dbReference>
<dbReference type="InterPro" id="IPR016186">
    <property type="entry name" value="C-type_lectin-like/link_sf"/>
</dbReference>
<feature type="compositionally biased region" description="Basic and acidic residues" evidence="3">
    <location>
        <begin position="1"/>
        <end position="15"/>
    </location>
</feature>
<name>A0AAZ1XSU4_OREAU</name>
<feature type="transmembrane region" description="Helical" evidence="4">
    <location>
        <begin position="69"/>
        <end position="88"/>
    </location>
</feature>
<reference evidence="6" key="3">
    <citation type="submission" date="2025-09" db="UniProtKB">
        <authorList>
            <consortium name="Ensembl"/>
        </authorList>
    </citation>
    <scope>IDENTIFICATION</scope>
</reference>
<dbReference type="InterPro" id="IPR016187">
    <property type="entry name" value="CTDL_fold"/>
</dbReference>
<dbReference type="PROSITE" id="PS50041">
    <property type="entry name" value="C_TYPE_LECTIN_2"/>
    <property type="match status" value="1"/>
</dbReference>
<evidence type="ECO:0000256" key="3">
    <source>
        <dbReference type="SAM" id="MobiDB-lite"/>
    </source>
</evidence>
<evidence type="ECO:0000259" key="5">
    <source>
        <dbReference type="PROSITE" id="PS50041"/>
    </source>
</evidence>
<evidence type="ECO:0000256" key="1">
    <source>
        <dbReference type="ARBA" id="ARBA00004401"/>
    </source>
</evidence>
<evidence type="ECO:0000256" key="2">
    <source>
        <dbReference type="SAM" id="Coils"/>
    </source>
</evidence>
<dbReference type="Proteomes" id="UP000472276">
    <property type="component" value="Unassembled WGS sequence"/>
</dbReference>
<dbReference type="Gene3D" id="3.10.100.10">
    <property type="entry name" value="Mannose-Binding Protein A, subunit A"/>
    <property type="match status" value="1"/>
</dbReference>
<evidence type="ECO:0000256" key="4">
    <source>
        <dbReference type="SAM" id="Phobius"/>
    </source>
</evidence>
<keyword evidence="2" id="KW-0175">Coiled coil</keyword>
<dbReference type="GO" id="GO:0005886">
    <property type="term" value="C:plasma membrane"/>
    <property type="evidence" value="ECO:0007669"/>
    <property type="project" value="UniProtKB-SubCell"/>
</dbReference>
<protein>
    <recommendedName>
        <fullName evidence="5">C-type lectin domain-containing protein</fullName>
    </recommendedName>
</protein>
<gene>
    <name evidence="6" type="primary">LOC116315376</name>
</gene>
<dbReference type="InterPro" id="IPR001304">
    <property type="entry name" value="C-type_lectin-like"/>
</dbReference>
<dbReference type="PANTHER" id="PTHR45710:SF8">
    <property type="entry name" value="RERATING FAMILY MEMBER 4"/>
    <property type="match status" value="1"/>
</dbReference>
<accession>A0AAZ1XSU4</accession>
<feature type="region of interest" description="Disordered" evidence="3">
    <location>
        <begin position="1"/>
        <end position="37"/>
    </location>
</feature>
<dbReference type="SUPFAM" id="SSF56436">
    <property type="entry name" value="C-type lectin-like"/>
    <property type="match status" value="1"/>
</dbReference>
<sequence>SERGAGPHTETDARQPRVKYSSGANENGEKEKNEVKTQYQEANLIEDGDGHTQKKLPAVKRSCFKAFKVSLGVLYLLILAGITTRYISVTLEKEQLQNKYDKLRNNYSQLQTQLQTEKQLQPTASPTLKSWKSTTLMMCPVDWAKFGRSCYFKSTEMKTWPESRKDCQSRGADLVIINNKEEQEFIELNMKGDSWIGLDTSYKEKTGNHEWEWVDGSLLTEAFWAPYQQDPSHGFSAVCCEINGKWTRSHSYVSKTWICEK</sequence>
<reference evidence="6" key="2">
    <citation type="submission" date="2025-08" db="UniProtKB">
        <authorList>
            <consortium name="Ensembl"/>
        </authorList>
    </citation>
    <scope>IDENTIFICATION</scope>
</reference>
<dbReference type="SMART" id="SM00034">
    <property type="entry name" value="CLECT"/>
    <property type="match status" value="1"/>
</dbReference>
<feature type="domain" description="C-type lectin" evidence="5">
    <location>
        <begin position="146"/>
        <end position="260"/>
    </location>
</feature>
<comment type="subcellular location">
    <subcellularLocation>
        <location evidence="1">Cell membrane</location>
        <topology evidence="1">Single-pass type II membrane protein</topology>
    </subcellularLocation>
</comment>